<dbReference type="EMBL" id="MAYW01000015">
    <property type="protein sequence ID" value="ODS33980.1"/>
    <property type="molecule type" value="Genomic_DNA"/>
</dbReference>
<dbReference type="InterPro" id="IPR035093">
    <property type="entry name" value="RelE/ParE_toxin_dom_sf"/>
</dbReference>
<keyword evidence="1" id="KW-1277">Toxin-antitoxin system</keyword>
<dbReference type="Pfam" id="PF05016">
    <property type="entry name" value="ParE_toxin"/>
    <property type="match status" value="1"/>
</dbReference>
<reference evidence="2 3" key="1">
    <citation type="submission" date="2016-07" db="EMBL/GenBank/DDBJ databases">
        <title>Draft genome of Scalindua rubra, obtained from a brine-seawater interface in the Red Sea, sheds light on salt adaptation in anammox bacteria.</title>
        <authorList>
            <person name="Speth D.R."/>
            <person name="Lagkouvardos I."/>
            <person name="Wang Y."/>
            <person name="Qian P.-Y."/>
            <person name="Dutilh B.E."/>
            <person name="Jetten M.S."/>
        </authorList>
    </citation>
    <scope>NUCLEOTIDE SEQUENCE [LARGE SCALE GENOMIC DNA]</scope>
    <source>
        <strain evidence="2">BSI-1</strain>
    </source>
</reference>
<dbReference type="Proteomes" id="UP000094056">
    <property type="component" value="Unassembled WGS sequence"/>
</dbReference>
<accession>A0A1E3XEH3</accession>
<dbReference type="Gene3D" id="3.30.2310.20">
    <property type="entry name" value="RelE-like"/>
    <property type="match status" value="1"/>
</dbReference>
<dbReference type="InterPro" id="IPR007712">
    <property type="entry name" value="RelE/ParE_toxin"/>
</dbReference>
<protein>
    <recommendedName>
        <fullName evidence="4">Plasmid stabilization system protein</fullName>
    </recommendedName>
</protein>
<comment type="caution">
    <text evidence="2">The sequence shown here is derived from an EMBL/GenBank/DDBJ whole genome shotgun (WGS) entry which is preliminary data.</text>
</comment>
<name>A0A1E3XEH3_9BACT</name>
<evidence type="ECO:0000256" key="1">
    <source>
        <dbReference type="ARBA" id="ARBA00022649"/>
    </source>
</evidence>
<gene>
    <name evidence="2" type="ORF">SCARUB_00851</name>
</gene>
<organism evidence="2 3">
    <name type="scientific">Candidatus Scalindua rubra</name>
    <dbReference type="NCBI Taxonomy" id="1872076"/>
    <lineage>
        <taxon>Bacteria</taxon>
        <taxon>Pseudomonadati</taxon>
        <taxon>Planctomycetota</taxon>
        <taxon>Candidatus Brocadiia</taxon>
        <taxon>Candidatus Brocadiales</taxon>
        <taxon>Candidatus Scalinduaceae</taxon>
        <taxon>Candidatus Scalindua</taxon>
    </lineage>
</organism>
<evidence type="ECO:0000313" key="2">
    <source>
        <dbReference type="EMBL" id="ODS33980.1"/>
    </source>
</evidence>
<proteinExistence type="predicted"/>
<sequence length="98" mass="11857">MKPVKFHPEAQIEFLNSSLYYEEQQENLGKRFIEHVEESVRRIQINPLLYPIAENDCRKCRVNKFPYGTIYRIKKNHIEIIAVMNLYRKPGYWKDRLG</sequence>
<evidence type="ECO:0000313" key="3">
    <source>
        <dbReference type="Proteomes" id="UP000094056"/>
    </source>
</evidence>
<dbReference type="AlphaFoldDB" id="A0A1E3XEH3"/>
<evidence type="ECO:0008006" key="4">
    <source>
        <dbReference type="Google" id="ProtNLM"/>
    </source>
</evidence>